<keyword evidence="2" id="KW-0813">Transport</keyword>
<dbReference type="Proteomes" id="UP001055153">
    <property type="component" value="Unassembled WGS sequence"/>
</dbReference>
<dbReference type="EMBL" id="BPQQ01000108">
    <property type="protein sequence ID" value="GJE04240.1"/>
    <property type="molecule type" value="Genomic_DNA"/>
</dbReference>
<evidence type="ECO:0000313" key="11">
    <source>
        <dbReference type="Proteomes" id="UP001055153"/>
    </source>
</evidence>
<keyword evidence="3" id="KW-1003">Cell membrane</keyword>
<evidence type="ECO:0000256" key="2">
    <source>
        <dbReference type="ARBA" id="ARBA00022448"/>
    </source>
</evidence>
<evidence type="ECO:0000256" key="6">
    <source>
        <dbReference type="ARBA" id="ARBA00023065"/>
    </source>
</evidence>
<comment type="caution">
    <text evidence="10">The sequence shown here is derived from an EMBL/GenBank/DDBJ whole genome shotgun (WGS) entry which is preliminary data.</text>
</comment>
<evidence type="ECO:0000256" key="5">
    <source>
        <dbReference type="ARBA" id="ARBA00022989"/>
    </source>
</evidence>
<keyword evidence="4 9" id="KW-0812">Transmembrane</keyword>
<dbReference type="RefSeq" id="WP_238241602.1">
    <property type="nucleotide sequence ID" value="NZ_BPQQ01000108.1"/>
</dbReference>
<dbReference type="InterPro" id="IPR044669">
    <property type="entry name" value="YneE/VCCN1/2-like"/>
</dbReference>
<evidence type="ECO:0000256" key="1">
    <source>
        <dbReference type="ARBA" id="ARBA00004651"/>
    </source>
</evidence>
<keyword evidence="7 9" id="KW-0472">Membrane</keyword>
<reference evidence="10" key="2">
    <citation type="submission" date="2021-08" db="EMBL/GenBank/DDBJ databases">
        <authorList>
            <person name="Tani A."/>
            <person name="Ola A."/>
            <person name="Ogura Y."/>
            <person name="Katsura K."/>
            <person name="Hayashi T."/>
        </authorList>
    </citation>
    <scope>NUCLEOTIDE SEQUENCE</scope>
    <source>
        <strain evidence="10">DSM 17168</strain>
    </source>
</reference>
<gene>
    <name evidence="10" type="ORF">GMJLKIPL_6201</name>
</gene>
<evidence type="ECO:0000256" key="4">
    <source>
        <dbReference type="ARBA" id="ARBA00022692"/>
    </source>
</evidence>
<accession>A0ABQ4SP08</accession>
<evidence type="ECO:0000256" key="9">
    <source>
        <dbReference type="SAM" id="Phobius"/>
    </source>
</evidence>
<feature type="transmembrane region" description="Helical" evidence="9">
    <location>
        <begin position="54"/>
        <end position="71"/>
    </location>
</feature>
<proteinExistence type="inferred from homology"/>
<comment type="subcellular location">
    <subcellularLocation>
        <location evidence="1">Cell membrane</location>
        <topology evidence="1">Multi-pass membrane protein</topology>
    </subcellularLocation>
</comment>
<dbReference type="PANTHER" id="PTHR33281:SF19">
    <property type="entry name" value="VOLTAGE-DEPENDENT ANION CHANNEL-FORMING PROTEIN YNEE"/>
    <property type="match status" value="1"/>
</dbReference>
<sequence length="306" mass="33127">MVVRPRPGTLAILFSLHGSVLPAVAPKILAITLVACAVVALEQRWPEVLGLQSGVAPFTLVGLALSIFLSFRNNACYDRWWEARRQWGQLLVEMRGLARTTVALLPGAGHDDLRRRLLLRLRAFAHALHASLRSRDPAAAAAVWMPPDEAGLLGRGPDPADAALRLFAADLGQALRAGLLSDVLYAAIETKLAALSGIQAACERIRGTPLPFAYTLLIYRTSWLYCLLLPFGLATSLGWATPFATALVAYTFFGLDALGDELEEPFGMQANDLPLDALLRVIDGILLDALGEPPPPPVEPERFVLR</sequence>
<comment type="similarity">
    <text evidence="8">Belongs to the anion channel-forming bestrophin (TC 1.A.46) family.</text>
</comment>
<evidence type="ECO:0000256" key="8">
    <source>
        <dbReference type="ARBA" id="ARBA00034708"/>
    </source>
</evidence>
<name>A0ABQ4SP08_9HYPH</name>
<evidence type="ECO:0000256" key="7">
    <source>
        <dbReference type="ARBA" id="ARBA00023136"/>
    </source>
</evidence>
<dbReference type="PANTHER" id="PTHR33281">
    <property type="entry name" value="UPF0187 PROTEIN YNEE"/>
    <property type="match status" value="1"/>
</dbReference>
<evidence type="ECO:0000313" key="10">
    <source>
        <dbReference type="EMBL" id="GJE04240.1"/>
    </source>
</evidence>
<keyword evidence="5 9" id="KW-1133">Transmembrane helix</keyword>
<evidence type="ECO:0000256" key="3">
    <source>
        <dbReference type="ARBA" id="ARBA00022475"/>
    </source>
</evidence>
<reference evidence="10" key="1">
    <citation type="journal article" date="2021" name="Front. Microbiol.">
        <title>Comprehensive Comparative Genomics and Phenotyping of Methylobacterium Species.</title>
        <authorList>
            <person name="Alessa O."/>
            <person name="Ogura Y."/>
            <person name="Fujitani Y."/>
            <person name="Takami H."/>
            <person name="Hayashi T."/>
            <person name="Sahin N."/>
            <person name="Tani A."/>
        </authorList>
    </citation>
    <scope>NUCLEOTIDE SEQUENCE</scope>
    <source>
        <strain evidence="10">DSM 17168</strain>
    </source>
</reference>
<keyword evidence="6" id="KW-0406">Ion transport</keyword>
<dbReference type="Pfam" id="PF25539">
    <property type="entry name" value="Bestrophin_2"/>
    <property type="match status" value="1"/>
</dbReference>
<keyword evidence="11" id="KW-1185">Reference proteome</keyword>
<organism evidence="10 11">
    <name type="scientific">Methylobacterium isbiliense</name>
    <dbReference type="NCBI Taxonomy" id="315478"/>
    <lineage>
        <taxon>Bacteria</taxon>
        <taxon>Pseudomonadati</taxon>
        <taxon>Pseudomonadota</taxon>
        <taxon>Alphaproteobacteria</taxon>
        <taxon>Hyphomicrobiales</taxon>
        <taxon>Methylobacteriaceae</taxon>
        <taxon>Methylobacterium</taxon>
    </lineage>
</organism>
<evidence type="ECO:0008006" key="12">
    <source>
        <dbReference type="Google" id="ProtNLM"/>
    </source>
</evidence>
<protein>
    <recommendedName>
        <fullName evidence="12">Bestrophin</fullName>
    </recommendedName>
</protein>